<dbReference type="InterPro" id="IPR006553">
    <property type="entry name" value="Leu-rich_rpt_Cys-con_subtyp"/>
</dbReference>
<reference evidence="1 2" key="1">
    <citation type="submission" date="2024-01" db="EMBL/GenBank/DDBJ databases">
        <title>The complete chloroplast genome sequence of Lithospermum erythrorhizon: insights into the phylogenetic relationship among Boraginaceae species and the maternal lineages of purple gromwells.</title>
        <authorList>
            <person name="Okada T."/>
            <person name="Watanabe K."/>
        </authorList>
    </citation>
    <scope>NUCLEOTIDE SEQUENCE [LARGE SCALE GENOMIC DNA]</scope>
</reference>
<evidence type="ECO:0000313" key="1">
    <source>
        <dbReference type="EMBL" id="GAA0179857.1"/>
    </source>
</evidence>
<dbReference type="Gene3D" id="3.80.10.10">
    <property type="entry name" value="Ribonuclease Inhibitor"/>
    <property type="match status" value="1"/>
</dbReference>
<dbReference type="InterPro" id="IPR032675">
    <property type="entry name" value="LRR_dom_sf"/>
</dbReference>
<gene>
    <name evidence="1" type="ORF">LIER_42229</name>
</gene>
<proteinExistence type="predicted"/>
<evidence type="ECO:0000313" key="2">
    <source>
        <dbReference type="Proteomes" id="UP001454036"/>
    </source>
</evidence>
<dbReference type="Proteomes" id="UP001454036">
    <property type="component" value="Unassembled WGS sequence"/>
</dbReference>
<keyword evidence="2" id="KW-1185">Reference proteome</keyword>
<dbReference type="PANTHER" id="PTHR13318">
    <property type="entry name" value="PARTNER OF PAIRED, ISOFORM B-RELATED"/>
    <property type="match status" value="1"/>
</dbReference>
<dbReference type="GO" id="GO:0019005">
    <property type="term" value="C:SCF ubiquitin ligase complex"/>
    <property type="evidence" value="ECO:0007669"/>
    <property type="project" value="TreeGrafter"/>
</dbReference>
<dbReference type="AlphaFoldDB" id="A0AAV3RPX0"/>
<dbReference type="GO" id="GO:0031146">
    <property type="term" value="P:SCF-dependent proteasomal ubiquitin-dependent protein catabolic process"/>
    <property type="evidence" value="ECO:0007669"/>
    <property type="project" value="TreeGrafter"/>
</dbReference>
<dbReference type="InterPro" id="IPR001611">
    <property type="entry name" value="Leu-rich_rpt"/>
</dbReference>
<dbReference type="FunFam" id="3.80.10.10:FF:000678">
    <property type="entry name" value="Predicted protein"/>
    <property type="match status" value="1"/>
</dbReference>
<sequence length="231" mass="25548">MGGACSRKRDPWVNEDSLHRGVSGRFCKSGSSKWLGRSCSRGSLDVEPGQKRCTSLMELCILKICQEINQYTSLSMLPRDISQQVFDELVYSQGLNDVILETFRDCALEDLNLGDYPGFNDRWMEVISSQGPSLLSVDLSGSDVSDSGLVQLKDCKNLQELNFNYCEQITNRGLEHISGLPSLTTLSFRRNNALSAEGMSALSKLVNLLKLDLERCPKIHGGLVPLKGSSH</sequence>
<accession>A0AAV3RPX0</accession>
<protein>
    <submittedName>
        <fullName evidence="1">Uncharacterized protein</fullName>
    </submittedName>
</protein>
<dbReference type="SUPFAM" id="SSF52047">
    <property type="entry name" value="RNI-like"/>
    <property type="match status" value="1"/>
</dbReference>
<comment type="caution">
    <text evidence="1">The sequence shown here is derived from an EMBL/GenBank/DDBJ whole genome shotgun (WGS) entry which is preliminary data.</text>
</comment>
<name>A0AAV3RPX0_LITER</name>
<organism evidence="1 2">
    <name type="scientific">Lithospermum erythrorhizon</name>
    <name type="common">Purple gromwell</name>
    <name type="synonym">Lithospermum officinale var. erythrorhizon</name>
    <dbReference type="NCBI Taxonomy" id="34254"/>
    <lineage>
        <taxon>Eukaryota</taxon>
        <taxon>Viridiplantae</taxon>
        <taxon>Streptophyta</taxon>
        <taxon>Embryophyta</taxon>
        <taxon>Tracheophyta</taxon>
        <taxon>Spermatophyta</taxon>
        <taxon>Magnoliopsida</taxon>
        <taxon>eudicotyledons</taxon>
        <taxon>Gunneridae</taxon>
        <taxon>Pentapetalae</taxon>
        <taxon>asterids</taxon>
        <taxon>lamiids</taxon>
        <taxon>Boraginales</taxon>
        <taxon>Boraginaceae</taxon>
        <taxon>Boraginoideae</taxon>
        <taxon>Lithospermeae</taxon>
        <taxon>Lithospermum</taxon>
    </lineage>
</organism>
<dbReference type="EMBL" id="BAABME010028515">
    <property type="protein sequence ID" value="GAA0179857.1"/>
    <property type="molecule type" value="Genomic_DNA"/>
</dbReference>
<dbReference type="SMART" id="SM00367">
    <property type="entry name" value="LRR_CC"/>
    <property type="match status" value="2"/>
</dbReference>
<dbReference type="Pfam" id="PF13516">
    <property type="entry name" value="LRR_6"/>
    <property type="match status" value="3"/>
</dbReference>